<dbReference type="EMBL" id="GG683018">
    <property type="protein sequence ID" value="EER02615.1"/>
    <property type="molecule type" value="Genomic_DNA"/>
</dbReference>
<dbReference type="InParanoid" id="C5LKX8"/>
<evidence type="ECO:0000256" key="1">
    <source>
        <dbReference type="SAM" id="MobiDB-lite"/>
    </source>
</evidence>
<sequence length="187" mass="20243">MRRETVDGVTRCILQPKWQGGSKSKTASNRVVRLTAASGAPGSSRKRRGSSESSDHHRPSPSHSGSNKKLRSSTPVGSGTPSGYGYRGERRRIAELESPSGEDSSRAGLVSLECSDTWESESNQSPKSVTIAQGSSSVQDDSHGDDDDHVDEGESMMEEEPKEWSPSSPLPLDIINSIKTFVYEEFS</sequence>
<organism evidence="3">
    <name type="scientific">Perkinsus marinus (strain ATCC 50983 / TXsc)</name>
    <dbReference type="NCBI Taxonomy" id="423536"/>
    <lineage>
        <taxon>Eukaryota</taxon>
        <taxon>Sar</taxon>
        <taxon>Alveolata</taxon>
        <taxon>Perkinsozoa</taxon>
        <taxon>Perkinsea</taxon>
        <taxon>Perkinsida</taxon>
        <taxon>Perkinsidae</taxon>
        <taxon>Perkinsus</taxon>
    </lineage>
</organism>
<protein>
    <submittedName>
        <fullName evidence="2">Uncharacterized protein</fullName>
    </submittedName>
</protein>
<feature type="compositionally biased region" description="Acidic residues" evidence="1">
    <location>
        <begin position="143"/>
        <end position="161"/>
    </location>
</feature>
<dbReference type="OMA" id="YANKETM"/>
<evidence type="ECO:0000313" key="2">
    <source>
        <dbReference type="EMBL" id="EER02615.1"/>
    </source>
</evidence>
<name>C5LKX8_PERM5</name>
<feature type="non-terminal residue" evidence="2">
    <location>
        <position position="187"/>
    </location>
</feature>
<evidence type="ECO:0000313" key="3">
    <source>
        <dbReference type="Proteomes" id="UP000007800"/>
    </source>
</evidence>
<dbReference type="Proteomes" id="UP000007800">
    <property type="component" value="Unassembled WGS sequence"/>
</dbReference>
<dbReference type="AlphaFoldDB" id="C5LKX8"/>
<accession>C5LKX8</accession>
<proteinExistence type="predicted"/>
<dbReference type="GeneID" id="9047853"/>
<feature type="region of interest" description="Disordered" evidence="1">
    <location>
        <begin position="15"/>
        <end position="170"/>
    </location>
</feature>
<keyword evidence="3" id="KW-1185">Reference proteome</keyword>
<gene>
    <name evidence="2" type="ORF">Pmar_PMAR016789</name>
</gene>
<dbReference type="RefSeq" id="XP_002769897.1">
    <property type="nucleotide sequence ID" value="XM_002769851.1"/>
</dbReference>
<feature type="compositionally biased region" description="Basic and acidic residues" evidence="1">
    <location>
        <begin position="49"/>
        <end position="58"/>
    </location>
</feature>
<reference evidence="2 3" key="1">
    <citation type="submission" date="2008-07" db="EMBL/GenBank/DDBJ databases">
        <authorList>
            <person name="El-Sayed N."/>
            <person name="Caler E."/>
            <person name="Inman J."/>
            <person name="Amedeo P."/>
            <person name="Hass B."/>
            <person name="Wortman J."/>
        </authorList>
    </citation>
    <scope>NUCLEOTIDE SEQUENCE [LARGE SCALE GENOMIC DNA]</scope>
    <source>
        <strain evidence="3">ATCC 50983 / TXsc</strain>
    </source>
</reference>
<feature type="compositionally biased region" description="Polar residues" evidence="1">
    <location>
        <begin position="120"/>
        <end position="132"/>
    </location>
</feature>